<dbReference type="RefSeq" id="WP_319930111.1">
    <property type="nucleotide sequence ID" value="NZ_VCDN01000038.1"/>
</dbReference>
<comment type="caution">
    <text evidence="7">The sequence shown here is derived from an EMBL/GenBank/DDBJ whole genome shotgun (WGS) entry which is preliminary data.</text>
</comment>
<proteinExistence type="predicted"/>
<keyword evidence="2 4" id="KW-0238">DNA-binding</keyword>
<dbReference type="Pfam" id="PF24624">
    <property type="entry name" value="Int_N"/>
    <property type="match status" value="1"/>
</dbReference>
<dbReference type="Pfam" id="PF00589">
    <property type="entry name" value="Phage_integrase"/>
    <property type="match status" value="1"/>
</dbReference>
<keyword evidence="8" id="KW-1185">Reference proteome</keyword>
<evidence type="ECO:0000256" key="4">
    <source>
        <dbReference type="PROSITE-ProRule" id="PRU01248"/>
    </source>
</evidence>
<dbReference type="PANTHER" id="PTHR30349">
    <property type="entry name" value="PHAGE INTEGRASE-RELATED"/>
    <property type="match status" value="1"/>
</dbReference>
<keyword evidence="3" id="KW-0233">DNA recombination</keyword>
<dbReference type="InterPro" id="IPR057084">
    <property type="entry name" value="Int_N"/>
</dbReference>
<evidence type="ECO:0000259" key="6">
    <source>
        <dbReference type="PROSITE" id="PS51900"/>
    </source>
</evidence>
<evidence type="ECO:0000256" key="3">
    <source>
        <dbReference type="ARBA" id="ARBA00023172"/>
    </source>
</evidence>
<evidence type="ECO:0000256" key="2">
    <source>
        <dbReference type="ARBA" id="ARBA00023125"/>
    </source>
</evidence>
<evidence type="ECO:0000313" key="7">
    <source>
        <dbReference type="EMBL" id="MDX7987689.1"/>
    </source>
</evidence>
<dbReference type="InterPro" id="IPR044068">
    <property type="entry name" value="CB"/>
</dbReference>
<keyword evidence="1" id="KW-0229">DNA integration</keyword>
<dbReference type="EMBL" id="VCDN01000038">
    <property type="protein sequence ID" value="MDX7987689.1"/>
    <property type="molecule type" value="Genomic_DNA"/>
</dbReference>
<reference evidence="8" key="1">
    <citation type="journal article" date="2024" name="Toxins">
        <title>Genome Sequence Analysis of Native Xenorhabdus Strains Isolated from Entomopathogenic Nematodes in Argentina.</title>
        <authorList>
            <person name="Palma L."/>
            <person name="Frizzo L."/>
            <person name="Kaiser S."/>
            <person name="Berry C."/>
            <person name="Caballero P."/>
            <person name="Bode H.B."/>
            <person name="Del Valle E.E."/>
        </authorList>
    </citation>
    <scope>NUCLEOTIDE SEQUENCE [LARGE SCALE GENOMIC DNA]</scope>
    <source>
        <strain evidence="8">12</strain>
    </source>
</reference>
<dbReference type="PANTHER" id="PTHR30349:SF93">
    <property type="entry name" value="FELS-2 PROPHAGE PROTEIN"/>
    <property type="match status" value="1"/>
</dbReference>
<dbReference type="InterPro" id="IPR013762">
    <property type="entry name" value="Integrase-like_cat_sf"/>
</dbReference>
<dbReference type="CDD" id="cd00796">
    <property type="entry name" value="INT_Rci_Hp1_C"/>
    <property type="match status" value="1"/>
</dbReference>
<feature type="domain" description="Tyr recombinase" evidence="5">
    <location>
        <begin position="160"/>
        <end position="317"/>
    </location>
</feature>
<organism evidence="7 8">
    <name type="scientific">Xenorhabdus santafensis</name>
    <dbReference type="NCBI Taxonomy" id="2582833"/>
    <lineage>
        <taxon>Bacteria</taxon>
        <taxon>Pseudomonadati</taxon>
        <taxon>Pseudomonadota</taxon>
        <taxon>Gammaproteobacteria</taxon>
        <taxon>Enterobacterales</taxon>
        <taxon>Morganellaceae</taxon>
        <taxon>Xenorhabdus</taxon>
    </lineage>
</organism>
<dbReference type="Proteomes" id="UP001271890">
    <property type="component" value="Unassembled WGS sequence"/>
</dbReference>
<evidence type="ECO:0000259" key="5">
    <source>
        <dbReference type="PROSITE" id="PS51898"/>
    </source>
</evidence>
<sequence length="327" mass="37407">MTIKKLEDGRYEVDIRPTGRNGKRIRRKFSKKHEAVAFERHIAANHTSEEWLSKPKDIRPLSELAALWWKYHGINNSHGHHRQNELNRVIRHMNDPVPFQITNTSLTYYCNERLASGVKASTINRELAQLSGMFTVLAKAGLFLDVNPLAGFSWLREENAEMSYLTRTEIDDLLSTLTGDNHLIAILCLSTGARWGEALKLKAEHIIHNRVTFVKTKNSKLRTVPISSETNEFLVSGKSGFLFPNVEYTEFRKILKEVKPNLPHGQSTHVMRHTFATHFMINGGNILTLQRILGHSKIEQTMKYAHFAPDFLNDAIRLNPITYRGGN</sequence>
<dbReference type="InterPro" id="IPR002104">
    <property type="entry name" value="Integrase_catalytic"/>
</dbReference>
<dbReference type="PROSITE" id="PS51900">
    <property type="entry name" value="CB"/>
    <property type="match status" value="1"/>
</dbReference>
<dbReference type="InterPro" id="IPR050090">
    <property type="entry name" value="Tyrosine_recombinase_XerCD"/>
</dbReference>
<protein>
    <submittedName>
        <fullName evidence="7">Integrase</fullName>
    </submittedName>
</protein>
<evidence type="ECO:0000313" key="8">
    <source>
        <dbReference type="Proteomes" id="UP001271890"/>
    </source>
</evidence>
<name>A0ABU4SA70_9GAMM</name>
<gene>
    <name evidence="7" type="ORF">FE392_10140</name>
</gene>
<dbReference type="PROSITE" id="PS51898">
    <property type="entry name" value="TYR_RECOMBINASE"/>
    <property type="match status" value="1"/>
</dbReference>
<evidence type="ECO:0000256" key="1">
    <source>
        <dbReference type="ARBA" id="ARBA00022908"/>
    </source>
</evidence>
<dbReference type="Gene3D" id="1.10.443.10">
    <property type="entry name" value="Intergrase catalytic core"/>
    <property type="match status" value="1"/>
</dbReference>
<accession>A0ABU4SA70</accession>
<feature type="domain" description="Core-binding (CB)" evidence="6">
    <location>
        <begin position="59"/>
        <end position="138"/>
    </location>
</feature>
<dbReference type="SUPFAM" id="SSF56349">
    <property type="entry name" value="DNA breaking-rejoining enzymes"/>
    <property type="match status" value="1"/>
</dbReference>
<dbReference type="InterPro" id="IPR011010">
    <property type="entry name" value="DNA_brk_join_enz"/>
</dbReference>